<dbReference type="GO" id="GO:0006915">
    <property type="term" value="P:apoptotic process"/>
    <property type="evidence" value="ECO:0007669"/>
    <property type="project" value="UniProtKB-KW"/>
</dbReference>
<keyword evidence="11 19" id="KW-0862">Zinc</keyword>
<keyword evidence="23" id="KW-1185">Reference proteome</keyword>
<dbReference type="InterPro" id="IPR021184">
    <property type="entry name" value="TNF_CS"/>
</dbReference>
<dbReference type="GO" id="GO:0005164">
    <property type="term" value="F:tumor necrosis factor receptor binding"/>
    <property type="evidence" value="ECO:0007669"/>
    <property type="project" value="InterPro"/>
</dbReference>
<keyword evidence="12" id="KW-0735">Signal-anchor</keyword>
<dbReference type="GO" id="GO:0005125">
    <property type="term" value="F:cytokine activity"/>
    <property type="evidence" value="ECO:0007669"/>
    <property type="project" value="UniProtKB-KW"/>
</dbReference>
<feature type="binding site" evidence="19">
    <location>
        <position position="227"/>
    </location>
    <ligand>
        <name>Zn(2+)</name>
        <dbReference type="ChEBI" id="CHEBI:29105"/>
        <note>ligand shared between all trimeric partners</note>
    </ligand>
</feature>
<dbReference type="PROSITE" id="PS00251">
    <property type="entry name" value="THD_1"/>
    <property type="match status" value="1"/>
</dbReference>
<evidence type="ECO:0000256" key="16">
    <source>
        <dbReference type="ARBA" id="ARBA00063957"/>
    </source>
</evidence>
<dbReference type="PANTHER" id="PTHR11471">
    <property type="entry name" value="TUMOR NECROSIS FACTOR FAMILY MEMBER"/>
    <property type="match status" value="1"/>
</dbReference>
<dbReference type="InterPro" id="IPR017355">
    <property type="entry name" value="TNF_ligand_10/11"/>
</dbReference>
<accession>A0AAD1RC05</accession>
<dbReference type="FunFam" id="2.60.120.40:FF:000014">
    <property type="entry name" value="Tumor necrosis factor ligand superfamily member"/>
    <property type="match status" value="1"/>
</dbReference>
<keyword evidence="9" id="KW-0053">Apoptosis</keyword>
<evidence type="ECO:0000256" key="13">
    <source>
        <dbReference type="ARBA" id="ARBA00022989"/>
    </source>
</evidence>
<dbReference type="PROSITE" id="PS50049">
    <property type="entry name" value="THD_2"/>
    <property type="match status" value="1"/>
</dbReference>
<evidence type="ECO:0000256" key="6">
    <source>
        <dbReference type="ARBA" id="ARBA00022525"/>
    </source>
</evidence>
<keyword evidence="6" id="KW-0964">Secreted</keyword>
<evidence type="ECO:0000256" key="9">
    <source>
        <dbReference type="ARBA" id="ARBA00022703"/>
    </source>
</evidence>
<keyword evidence="7" id="KW-0597">Phosphoprotein</keyword>
<dbReference type="SMART" id="SM00207">
    <property type="entry name" value="TNF"/>
    <property type="match status" value="1"/>
</dbReference>
<dbReference type="InterPro" id="IPR008983">
    <property type="entry name" value="Tumour_necrosis_fac-like_dom"/>
</dbReference>
<evidence type="ECO:0000256" key="20">
    <source>
        <dbReference type="SAM" id="Phobius"/>
    </source>
</evidence>
<dbReference type="GO" id="GO:0046872">
    <property type="term" value="F:metal ion binding"/>
    <property type="evidence" value="ECO:0007669"/>
    <property type="project" value="UniProtKB-KW"/>
</dbReference>
<evidence type="ECO:0000256" key="11">
    <source>
        <dbReference type="ARBA" id="ARBA00022833"/>
    </source>
</evidence>
<comment type="subunit">
    <text evidence="16">Homotrimer. One TNFSF10 homotrimer interacts with three TNFSF10A mononers. One TNFSF10 homotrimer interacts with three TNFSF10B mononers.</text>
</comment>
<dbReference type="Proteomes" id="UP001295444">
    <property type="component" value="Chromosome 02"/>
</dbReference>
<protein>
    <recommendedName>
        <fullName evidence="17">Tumor necrosis factor ligand superfamily member 10</fullName>
    </recommendedName>
    <alternativeName>
        <fullName evidence="18">TNF-related apoptosis-inducing ligand</fullName>
    </alternativeName>
</protein>
<dbReference type="GO" id="GO:0006955">
    <property type="term" value="P:immune response"/>
    <property type="evidence" value="ECO:0007669"/>
    <property type="project" value="InterPro"/>
</dbReference>
<evidence type="ECO:0000256" key="3">
    <source>
        <dbReference type="ARBA" id="ARBA00008670"/>
    </source>
</evidence>
<evidence type="ECO:0000256" key="7">
    <source>
        <dbReference type="ARBA" id="ARBA00022553"/>
    </source>
</evidence>
<dbReference type="PIRSF" id="PIRSF038013">
    <property type="entry name" value="TNF10_TNF11"/>
    <property type="match status" value="1"/>
</dbReference>
<sequence length="278" mass="31677">MSSAGSSQSSQRGLILLIAVLLQCVFVAVTYVYFTNELKQLRENDIKNNIACLIGDNMGNIFQPVDFKNIDTTDPCWGVRYQLQTLIKKIVAKQYKPEMPEQGKLLERTIPEISGNPSQITAAHVTGTRIKTSQPTERSLANRYVGQKIADWKSYKQPSFLTNIEINNGELVIKKSGFYYIYSQTYFRQQDNTDTEKGMGTELIQYLYKVSNYPNPILLMKNIKTACWSKNAEYALNSIYQGGVYKFNENDRIFVAVSDFSLVDMDEQGTYFGAFLLF</sequence>
<evidence type="ECO:0000256" key="18">
    <source>
        <dbReference type="ARBA" id="ARBA00083215"/>
    </source>
</evidence>
<evidence type="ECO:0000256" key="8">
    <source>
        <dbReference type="ARBA" id="ARBA00022692"/>
    </source>
</evidence>
<evidence type="ECO:0000256" key="19">
    <source>
        <dbReference type="PIRSR" id="PIRSR038013-50"/>
    </source>
</evidence>
<evidence type="ECO:0000256" key="5">
    <source>
        <dbReference type="ARBA" id="ARBA00022514"/>
    </source>
</evidence>
<evidence type="ECO:0000256" key="1">
    <source>
        <dbReference type="ARBA" id="ARBA00004401"/>
    </source>
</evidence>
<evidence type="ECO:0000256" key="15">
    <source>
        <dbReference type="ARBA" id="ARBA00055277"/>
    </source>
</evidence>
<reference evidence="22" key="1">
    <citation type="submission" date="2022-03" db="EMBL/GenBank/DDBJ databases">
        <authorList>
            <person name="Alioto T."/>
            <person name="Alioto T."/>
            <person name="Gomez Garrido J."/>
        </authorList>
    </citation>
    <scope>NUCLEOTIDE SEQUENCE</scope>
</reference>
<comment type="subcellular location">
    <subcellularLocation>
        <location evidence="1">Cell membrane</location>
        <topology evidence="1">Single-pass type II membrane protein</topology>
    </subcellularLocation>
    <subcellularLocation>
        <location evidence="2">Secreted</location>
    </subcellularLocation>
</comment>
<comment type="similarity">
    <text evidence="3">Belongs to the tumor necrosis factor family.</text>
</comment>
<evidence type="ECO:0000256" key="2">
    <source>
        <dbReference type="ARBA" id="ARBA00004613"/>
    </source>
</evidence>
<dbReference type="AlphaFoldDB" id="A0AAD1RC05"/>
<dbReference type="GO" id="GO:2001238">
    <property type="term" value="P:positive regulation of extrinsic apoptotic signaling pathway"/>
    <property type="evidence" value="ECO:0007669"/>
    <property type="project" value="UniProtKB-ARBA"/>
</dbReference>
<evidence type="ECO:0000313" key="23">
    <source>
        <dbReference type="Proteomes" id="UP001295444"/>
    </source>
</evidence>
<keyword evidence="5" id="KW-0202">Cytokine</keyword>
<evidence type="ECO:0000256" key="4">
    <source>
        <dbReference type="ARBA" id="ARBA00022475"/>
    </source>
</evidence>
<dbReference type="InterPro" id="IPR006052">
    <property type="entry name" value="TNF_dom"/>
</dbReference>
<proteinExistence type="inferred from homology"/>
<gene>
    <name evidence="22" type="ORF">PECUL_23A061991</name>
</gene>
<feature type="transmembrane region" description="Helical" evidence="20">
    <location>
        <begin position="12"/>
        <end position="34"/>
    </location>
</feature>
<evidence type="ECO:0000259" key="21">
    <source>
        <dbReference type="PROSITE" id="PS50049"/>
    </source>
</evidence>
<organism evidence="22 23">
    <name type="scientific">Pelobates cultripes</name>
    <name type="common">Western spadefoot toad</name>
    <dbReference type="NCBI Taxonomy" id="61616"/>
    <lineage>
        <taxon>Eukaryota</taxon>
        <taxon>Metazoa</taxon>
        <taxon>Chordata</taxon>
        <taxon>Craniata</taxon>
        <taxon>Vertebrata</taxon>
        <taxon>Euteleostomi</taxon>
        <taxon>Amphibia</taxon>
        <taxon>Batrachia</taxon>
        <taxon>Anura</taxon>
        <taxon>Pelobatoidea</taxon>
        <taxon>Pelobatidae</taxon>
        <taxon>Pelobates</taxon>
    </lineage>
</organism>
<dbReference type="GO" id="GO:0005886">
    <property type="term" value="C:plasma membrane"/>
    <property type="evidence" value="ECO:0007669"/>
    <property type="project" value="UniProtKB-SubCell"/>
</dbReference>
<dbReference type="SUPFAM" id="SSF49842">
    <property type="entry name" value="TNF-like"/>
    <property type="match status" value="1"/>
</dbReference>
<dbReference type="EMBL" id="OW240913">
    <property type="protein sequence ID" value="CAH2247666.1"/>
    <property type="molecule type" value="Genomic_DNA"/>
</dbReference>
<comment type="function">
    <text evidence="15">Cytokine that binds to TNFRSF10A/TRAILR1, TNFRSF10B/TRAILR2, TNFRSF10C/TRAILR3, TNFRSF10D/TRAILR4 and possibly also to TNFRSF11B/OPG. Induces apoptosis. Its activity may be modulated by binding to the decoy receptors TNFRSF10C/TRAILR3, TNFRSF10D/TRAILR4 and TNFRSF11B/OPG that cannot induce apoptosis.</text>
</comment>
<evidence type="ECO:0000256" key="12">
    <source>
        <dbReference type="ARBA" id="ARBA00022968"/>
    </source>
</evidence>
<dbReference type="CDD" id="cd00184">
    <property type="entry name" value="TNF"/>
    <property type="match status" value="1"/>
</dbReference>
<keyword evidence="10 19" id="KW-0479">Metal-binding</keyword>
<name>A0AAD1RC05_PELCU</name>
<keyword evidence="13 20" id="KW-1133">Transmembrane helix</keyword>
<keyword evidence="8 20" id="KW-0812">Transmembrane</keyword>
<keyword evidence="4" id="KW-1003">Cell membrane</keyword>
<evidence type="ECO:0000256" key="10">
    <source>
        <dbReference type="ARBA" id="ARBA00022723"/>
    </source>
</evidence>
<dbReference type="PANTHER" id="PTHR11471:SF27">
    <property type="entry name" value="TUMOR NECROSIS FACTOR LIGAND SUPERFAMILY MEMBER 10"/>
    <property type="match status" value="1"/>
</dbReference>
<dbReference type="GO" id="GO:0005615">
    <property type="term" value="C:extracellular space"/>
    <property type="evidence" value="ECO:0007669"/>
    <property type="project" value="UniProtKB-KW"/>
</dbReference>
<dbReference type="Gene3D" id="2.60.120.40">
    <property type="match status" value="1"/>
</dbReference>
<dbReference type="Pfam" id="PF00229">
    <property type="entry name" value="TNF"/>
    <property type="match status" value="1"/>
</dbReference>
<keyword evidence="14 20" id="KW-0472">Membrane</keyword>
<evidence type="ECO:0000313" key="22">
    <source>
        <dbReference type="EMBL" id="CAH2247666.1"/>
    </source>
</evidence>
<feature type="domain" description="THD" evidence="21">
    <location>
        <begin position="121"/>
        <end position="277"/>
    </location>
</feature>
<evidence type="ECO:0000256" key="17">
    <source>
        <dbReference type="ARBA" id="ARBA00074586"/>
    </source>
</evidence>
<evidence type="ECO:0000256" key="14">
    <source>
        <dbReference type="ARBA" id="ARBA00023136"/>
    </source>
</evidence>